<sequence>MIGKMPLSLVMNAFDISTSMPAITIMRDEFMIQLTCRQNTLSDDEINESINSIEAIVCELTKYKLSWLDRLSVYCRAYVQSYSVFFKIV</sequence>
<comment type="caution">
    <text evidence="1">The sequence shown here is derived from an EMBL/GenBank/DDBJ whole genome shotgun (WGS) entry which is preliminary data.</text>
</comment>
<accession>A0A916VJZ7</accession>
<reference evidence="1" key="1">
    <citation type="journal article" date="2014" name="Int. J. Syst. Evol. Microbiol.">
        <title>Complete genome sequence of Corynebacterium casei LMG S-19264T (=DSM 44701T), isolated from a smear-ripened cheese.</title>
        <authorList>
            <consortium name="US DOE Joint Genome Institute (JGI-PGF)"/>
            <person name="Walter F."/>
            <person name="Albersmeier A."/>
            <person name="Kalinowski J."/>
            <person name="Ruckert C."/>
        </authorList>
    </citation>
    <scope>NUCLEOTIDE SEQUENCE</scope>
    <source>
        <strain evidence="1">CGMCC 1.15425</strain>
    </source>
</reference>
<dbReference type="EMBL" id="BMIY01000009">
    <property type="protein sequence ID" value="GFZ79191.1"/>
    <property type="molecule type" value="Genomic_DNA"/>
</dbReference>
<dbReference type="Proteomes" id="UP000627715">
    <property type="component" value="Unassembled WGS sequence"/>
</dbReference>
<dbReference type="AlphaFoldDB" id="A0A916VJZ7"/>
<proteinExistence type="predicted"/>
<gene>
    <name evidence="1" type="ORF">GCM10011403_22990</name>
</gene>
<organism evidence="1 2">
    <name type="scientific">Pseudohongiella nitratireducens</name>
    <dbReference type="NCBI Taxonomy" id="1768907"/>
    <lineage>
        <taxon>Bacteria</taxon>
        <taxon>Pseudomonadati</taxon>
        <taxon>Pseudomonadota</taxon>
        <taxon>Gammaproteobacteria</taxon>
        <taxon>Pseudomonadales</taxon>
        <taxon>Pseudohongiellaceae</taxon>
        <taxon>Pseudohongiella</taxon>
    </lineage>
</organism>
<reference evidence="1" key="2">
    <citation type="submission" date="2020-09" db="EMBL/GenBank/DDBJ databases">
        <authorList>
            <person name="Sun Q."/>
            <person name="Zhou Y."/>
        </authorList>
    </citation>
    <scope>NUCLEOTIDE SEQUENCE</scope>
    <source>
        <strain evidence="1">CGMCC 1.15425</strain>
    </source>
</reference>
<evidence type="ECO:0000313" key="1">
    <source>
        <dbReference type="EMBL" id="GFZ79191.1"/>
    </source>
</evidence>
<evidence type="ECO:0000313" key="2">
    <source>
        <dbReference type="Proteomes" id="UP000627715"/>
    </source>
</evidence>
<protein>
    <submittedName>
        <fullName evidence="1">Uncharacterized protein</fullName>
    </submittedName>
</protein>
<name>A0A916VJZ7_9GAMM</name>
<keyword evidence="2" id="KW-1185">Reference proteome</keyword>